<protein>
    <recommendedName>
        <fullName evidence="6">Nucleoid-associated protein YbaB</fullName>
    </recommendedName>
</protein>
<evidence type="ECO:0008006" key="6">
    <source>
        <dbReference type="Google" id="ProtNLM"/>
    </source>
</evidence>
<comment type="caution">
    <text evidence="2">The sequence shown here is derived from an EMBL/GenBank/DDBJ whole genome shotgun (WGS) entry which is preliminary data.</text>
</comment>
<dbReference type="EMBL" id="PECK01000012">
    <property type="protein sequence ID" value="TDZ90039.1"/>
    <property type="molecule type" value="Genomic_DNA"/>
</dbReference>
<keyword evidence="4" id="KW-1185">Reference proteome</keyword>
<dbReference type="Proteomes" id="UP000294844">
    <property type="component" value="Unassembled WGS sequence"/>
</dbReference>
<dbReference type="OrthoDB" id="4464258at2"/>
<dbReference type="AlphaFoldDB" id="A0A4R8S7S9"/>
<gene>
    <name evidence="3" type="ORF">CCUG60883_04688</name>
    <name evidence="2" type="ORF">CCUG60885_04685</name>
</gene>
<feature type="compositionally biased region" description="Basic and acidic residues" evidence="1">
    <location>
        <begin position="96"/>
        <end position="122"/>
    </location>
</feature>
<proteinExistence type="predicted"/>
<evidence type="ECO:0000313" key="3">
    <source>
        <dbReference type="EMBL" id="TEA00005.1"/>
    </source>
</evidence>
<feature type="region of interest" description="Disordered" evidence="1">
    <location>
        <begin position="93"/>
        <end position="122"/>
    </location>
</feature>
<evidence type="ECO:0000313" key="2">
    <source>
        <dbReference type="EMBL" id="TDZ90039.1"/>
    </source>
</evidence>
<evidence type="ECO:0000256" key="1">
    <source>
        <dbReference type="SAM" id="MobiDB-lite"/>
    </source>
</evidence>
<evidence type="ECO:0000313" key="4">
    <source>
        <dbReference type="Proteomes" id="UP000294844"/>
    </source>
</evidence>
<evidence type="ECO:0000313" key="5">
    <source>
        <dbReference type="Proteomes" id="UP000295685"/>
    </source>
</evidence>
<name>A0A4R8S7S9_9MYCO</name>
<dbReference type="Proteomes" id="UP000295685">
    <property type="component" value="Unassembled WGS sequence"/>
</dbReference>
<dbReference type="RefSeq" id="WP_134149474.1">
    <property type="nucleotide sequence ID" value="NZ_PECK01000012.1"/>
</dbReference>
<dbReference type="EMBL" id="PECM01000015">
    <property type="protein sequence ID" value="TEA00005.1"/>
    <property type="molecule type" value="Genomic_DNA"/>
</dbReference>
<sequence>MTESDIEEFGRKVQRAQYELEQIRGTGFSGHIKVEVDAAGKLLSVRSSDGADIMEAYQQAIAEAEAQAREVSQEVLTDPLAASVRGLLQAHNAQLEADRRTNEEKDAKAWDSFRDDPLGWKR</sequence>
<reference evidence="4 5" key="1">
    <citation type="journal article" date="2019" name="Sci. Rep.">
        <title>Extended insight into the Mycobacterium chelonae-abscessus complex through whole genome sequencing of Mycobacterium salmoniphilum outbreak and Mycobacterium salmoniphilum-like strains.</title>
        <authorList>
            <person name="Behra P.R.K."/>
            <person name="Das S."/>
            <person name="Pettersson B.M.F."/>
            <person name="Shirreff L."/>
            <person name="DuCote T."/>
            <person name="Jacobsson K.G."/>
            <person name="Ennis D.G."/>
            <person name="Kirsebom L.A."/>
        </authorList>
    </citation>
    <scope>NUCLEOTIDE SEQUENCE [LARGE SCALE GENOMIC DNA]</scope>
    <source>
        <strain evidence="3 4">CCUG 60883</strain>
        <strain evidence="2 5">CCUG 60885</strain>
    </source>
</reference>
<accession>A0A4R8S7S9</accession>
<organism evidence="2 5">
    <name type="scientific">Mycobacteroides salmoniphilum</name>
    <dbReference type="NCBI Taxonomy" id="404941"/>
    <lineage>
        <taxon>Bacteria</taxon>
        <taxon>Bacillati</taxon>
        <taxon>Actinomycetota</taxon>
        <taxon>Actinomycetes</taxon>
        <taxon>Mycobacteriales</taxon>
        <taxon>Mycobacteriaceae</taxon>
        <taxon>Mycobacteroides</taxon>
    </lineage>
</organism>